<dbReference type="GO" id="GO:0016887">
    <property type="term" value="F:ATP hydrolysis activity"/>
    <property type="evidence" value="ECO:0007669"/>
    <property type="project" value="InterPro"/>
</dbReference>
<keyword evidence="3" id="KW-0235">DNA replication</keyword>
<dbReference type="PANTHER" id="PTHR13779">
    <property type="entry name" value="WERNER HELICASE-INTERACTING PROTEIN 1 FAMILY MEMBER"/>
    <property type="match status" value="1"/>
</dbReference>
<evidence type="ECO:0000256" key="3">
    <source>
        <dbReference type="ARBA" id="ARBA00022705"/>
    </source>
</evidence>
<dbReference type="AlphaFoldDB" id="A0A554LIF6"/>
<accession>A0A554LIF6</accession>
<dbReference type="Pfam" id="PF12002">
    <property type="entry name" value="MgsA_C"/>
    <property type="match status" value="1"/>
</dbReference>
<dbReference type="GO" id="GO:0005524">
    <property type="term" value="F:ATP binding"/>
    <property type="evidence" value="ECO:0007669"/>
    <property type="project" value="UniProtKB-KW"/>
</dbReference>
<dbReference type="Pfam" id="PF16193">
    <property type="entry name" value="AAA_assoc_2"/>
    <property type="match status" value="1"/>
</dbReference>
<dbReference type="FunFam" id="3.40.50.300:FF:000137">
    <property type="entry name" value="Replication-associated recombination protein A"/>
    <property type="match status" value="1"/>
</dbReference>
<evidence type="ECO:0000256" key="2">
    <source>
        <dbReference type="ARBA" id="ARBA00008959"/>
    </source>
</evidence>
<keyword evidence="5" id="KW-0067">ATP-binding</keyword>
<evidence type="ECO:0000256" key="5">
    <source>
        <dbReference type="ARBA" id="ARBA00022840"/>
    </source>
</evidence>
<name>A0A554LIF6_9BACT</name>
<dbReference type="InterPro" id="IPR027417">
    <property type="entry name" value="P-loop_NTPase"/>
</dbReference>
<dbReference type="Gene3D" id="1.10.8.60">
    <property type="match status" value="1"/>
</dbReference>
<proteinExistence type="inferred from homology"/>
<dbReference type="GO" id="GO:0008047">
    <property type="term" value="F:enzyme activator activity"/>
    <property type="evidence" value="ECO:0007669"/>
    <property type="project" value="TreeGrafter"/>
</dbReference>
<dbReference type="Proteomes" id="UP000315689">
    <property type="component" value="Unassembled WGS sequence"/>
</dbReference>
<dbReference type="CDD" id="cd18139">
    <property type="entry name" value="HLD_clamp_RarA"/>
    <property type="match status" value="1"/>
</dbReference>
<dbReference type="InterPro" id="IPR003593">
    <property type="entry name" value="AAA+_ATPase"/>
</dbReference>
<dbReference type="EMBL" id="VMGK01000018">
    <property type="protein sequence ID" value="TSC92644.1"/>
    <property type="molecule type" value="Genomic_DNA"/>
</dbReference>
<dbReference type="Gene3D" id="1.20.272.10">
    <property type="match status" value="1"/>
</dbReference>
<dbReference type="InterPro" id="IPR021886">
    <property type="entry name" value="MgsA_C"/>
</dbReference>
<protein>
    <submittedName>
        <fullName evidence="8">Putative ATPase</fullName>
    </submittedName>
</protein>
<evidence type="ECO:0000259" key="7">
    <source>
        <dbReference type="SMART" id="SM00382"/>
    </source>
</evidence>
<keyword evidence="4" id="KW-0547">Nucleotide-binding</keyword>
<dbReference type="InterPro" id="IPR032423">
    <property type="entry name" value="AAA_assoc_2"/>
</dbReference>
<dbReference type="Gene3D" id="3.40.50.300">
    <property type="entry name" value="P-loop containing nucleotide triphosphate hydrolases"/>
    <property type="match status" value="1"/>
</dbReference>
<evidence type="ECO:0000313" key="9">
    <source>
        <dbReference type="Proteomes" id="UP000315689"/>
    </source>
</evidence>
<dbReference type="InterPro" id="IPR008921">
    <property type="entry name" value="DNA_pol3_clamp-load_cplx_C"/>
</dbReference>
<comment type="similarity">
    <text evidence="2">Belongs to the AAA ATPase family. RarA/MGS1/WRNIP1 subfamily.</text>
</comment>
<dbReference type="SUPFAM" id="SSF52540">
    <property type="entry name" value="P-loop containing nucleoside triphosphate hydrolases"/>
    <property type="match status" value="1"/>
</dbReference>
<dbReference type="Pfam" id="PF00004">
    <property type="entry name" value="AAA"/>
    <property type="match status" value="1"/>
</dbReference>
<reference evidence="8 9" key="1">
    <citation type="submission" date="2017-07" db="EMBL/GenBank/DDBJ databases">
        <title>Mechanisms for carbon and nitrogen cycling indicate functional differentiation within the Candidate Phyla Radiation.</title>
        <authorList>
            <person name="Danczak R.E."/>
            <person name="Johnston M.D."/>
            <person name="Kenah C."/>
            <person name="Slattery M."/>
            <person name="Wrighton K.C."/>
            <person name="Wilkins M.J."/>
        </authorList>
    </citation>
    <scope>NUCLEOTIDE SEQUENCE [LARGE SCALE GENOMIC DNA]</scope>
    <source>
        <strain evidence="8">Licking1014_7</strain>
    </source>
</reference>
<dbReference type="FunFam" id="1.20.272.10:FF:000001">
    <property type="entry name" value="Putative AAA family ATPase"/>
    <property type="match status" value="1"/>
</dbReference>
<dbReference type="GO" id="GO:0006261">
    <property type="term" value="P:DNA-templated DNA replication"/>
    <property type="evidence" value="ECO:0007669"/>
    <property type="project" value="TreeGrafter"/>
</dbReference>
<feature type="domain" description="AAA+ ATPase" evidence="7">
    <location>
        <begin position="52"/>
        <end position="170"/>
    </location>
</feature>
<organism evidence="8 9">
    <name type="scientific">Candidatus Berkelbacteria bacterium Licking1014_7</name>
    <dbReference type="NCBI Taxonomy" id="2017147"/>
    <lineage>
        <taxon>Bacteria</taxon>
        <taxon>Candidatus Berkelbacteria</taxon>
    </lineage>
</organism>
<comment type="caution">
    <text evidence="8">The sequence shown here is derived from an EMBL/GenBank/DDBJ whole genome shotgun (WGS) entry which is preliminary data.</text>
</comment>
<dbReference type="InterPro" id="IPR003959">
    <property type="entry name" value="ATPase_AAA_core"/>
</dbReference>
<dbReference type="PANTHER" id="PTHR13779:SF7">
    <property type="entry name" value="ATPASE WRNIP1"/>
    <property type="match status" value="1"/>
</dbReference>
<dbReference type="SMART" id="SM00382">
    <property type="entry name" value="AAA"/>
    <property type="match status" value="1"/>
</dbReference>
<evidence type="ECO:0000313" key="8">
    <source>
        <dbReference type="EMBL" id="TSC92644.1"/>
    </source>
</evidence>
<evidence type="ECO:0000256" key="1">
    <source>
        <dbReference type="ARBA" id="ARBA00002393"/>
    </source>
</evidence>
<dbReference type="Gene3D" id="1.10.3710.10">
    <property type="entry name" value="DNA polymerase III clamp loader subunits, C-terminal domain"/>
    <property type="match status" value="1"/>
</dbReference>
<dbReference type="GO" id="GO:0003677">
    <property type="term" value="F:DNA binding"/>
    <property type="evidence" value="ECO:0007669"/>
    <property type="project" value="InterPro"/>
</dbReference>
<gene>
    <name evidence="8" type="ORF">CEN89_574</name>
</gene>
<evidence type="ECO:0000256" key="6">
    <source>
        <dbReference type="SAM" id="MobiDB-lite"/>
    </source>
</evidence>
<feature type="region of interest" description="Disordered" evidence="6">
    <location>
        <begin position="425"/>
        <end position="445"/>
    </location>
</feature>
<sequence>MQDLFEEKANKERTKNAPLAERLRPRQLSDFIGQRKIMGRGKTLESLIRSGRPQSLIFWGPPGTGKTTLALLIAQHTQAHFVHFSAVTSGVKEVRQTINQAQDRLKFESKQTILFVDEIHRFNKTQQDGFLPFVEDGTIILIGATTENPGFALTAPLQSRSRIFIFEALEENEILRILKRATEKFPQHKFKKTALKFIAHEAEGDARAALNILELTLNLTKNLVTSDVVKKAVQKKGIYFDKKGDYHYDTISAFIKSMRGGSADGALYWLARMIEAGEDPRFIARRMVIFASEDVGNADPHALTLANSCFQAVANIGYPEARIILGQVVVYLSEAPKSNASYLAIEKALETVRTKRIGEVPKHLRNAPTKLAKSMGYGADYQYPHNYEGAVVEQSFLPENLASEKFYQPKNVGFEKKIIEREREREKTISERIDNDKCPKGLDGK</sequence>
<dbReference type="GO" id="GO:0000731">
    <property type="term" value="P:DNA synthesis involved in DNA repair"/>
    <property type="evidence" value="ECO:0007669"/>
    <property type="project" value="TreeGrafter"/>
</dbReference>
<evidence type="ECO:0000256" key="4">
    <source>
        <dbReference type="ARBA" id="ARBA00022741"/>
    </source>
</evidence>
<dbReference type="InterPro" id="IPR051314">
    <property type="entry name" value="AAA_ATPase_RarA/MGS1/WRNIP1"/>
</dbReference>
<comment type="function">
    <text evidence="1">DNA-dependent ATPase that plays important roles in cellular responses to stalled DNA replication processes.</text>
</comment>
<dbReference type="SUPFAM" id="SSF48019">
    <property type="entry name" value="post-AAA+ oligomerization domain-like"/>
    <property type="match status" value="1"/>
</dbReference>
<dbReference type="CDD" id="cd00009">
    <property type="entry name" value="AAA"/>
    <property type="match status" value="1"/>
</dbReference>
<dbReference type="GO" id="GO:0017116">
    <property type="term" value="F:single-stranded DNA helicase activity"/>
    <property type="evidence" value="ECO:0007669"/>
    <property type="project" value="TreeGrafter"/>
</dbReference>